<dbReference type="InterPro" id="IPR036940">
    <property type="entry name" value="PI3/4_kinase_cat_sf"/>
</dbReference>
<proteinExistence type="predicted"/>
<feature type="region of interest" description="Disordered" evidence="1">
    <location>
        <begin position="897"/>
        <end position="921"/>
    </location>
</feature>
<feature type="region of interest" description="Disordered" evidence="1">
    <location>
        <begin position="1004"/>
        <end position="1035"/>
    </location>
</feature>
<dbReference type="Gene3D" id="1.10.1070.11">
    <property type="entry name" value="Phosphatidylinositol 3-/4-kinase, catalytic domain"/>
    <property type="match status" value="1"/>
</dbReference>
<evidence type="ECO:0000313" key="4">
    <source>
        <dbReference type="Proteomes" id="UP001153321"/>
    </source>
</evidence>
<dbReference type="InterPro" id="IPR003152">
    <property type="entry name" value="FATC_dom"/>
</dbReference>
<dbReference type="GO" id="GO:0005737">
    <property type="term" value="C:cytoplasm"/>
    <property type="evidence" value="ECO:0007669"/>
    <property type="project" value="TreeGrafter"/>
</dbReference>
<dbReference type="Proteomes" id="UP001153321">
    <property type="component" value="Chromosome 18"/>
</dbReference>
<dbReference type="AlphaFoldDB" id="A0A9P0I304"/>
<keyword evidence="4" id="KW-1185">Reference proteome</keyword>
<dbReference type="SMART" id="SM01343">
    <property type="entry name" value="FATC"/>
    <property type="match status" value="1"/>
</dbReference>
<protein>
    <recommendedName>
        <fullName evidence="2">FATC domain-containing protein</fullName>
    </recommendedName>
</protein>
<accession>A0A9P0I304</accession>
<sequence length="1067" mass="115458">MFTMFTLRALTQCLTYTTDELYESVDKSAGIFRLACEHVLRTMRRGRETLLTLLEAFVYDPLVEWGGAAGSAGKRRCTARDVRAALAMMAVRTQELAHHFTEVTEQFLAVLPDIKQCAEKWLKENEELKSVETRLQDCHQQMALIKEIEAYGPNLNSHPLYAISQKYSSYKHAKNAVEDSMKALVKILNEFDTQIENFATTTEAINGPQLMAWVQEFSGTDEEEQPIFEHIKDFLTNAGQAAMISQCEQAETELYQSMKQTHHLVRSCLELLSQYVAVSQYYPQSHTEYHRVLVFRKLVAAALESKSPEVCRDVANQVAALINAENNKSDTSQQIINYNYRLQNMNVEANANLTKAIERLQLEGGPDALALAQEAYREAKTNISNWVRAEEGAGEALECVVIGMLCNLNRRYLMLENGAQSAGDCLVDLTSREGEWFLDDMSTLSMQAVELLSLLPLQSASAEDAAMPVAVECVRNANLLLADLVQLNYNFSTIILPEALKKIHSEDPSVLLMISELNAVIMNSPVPLNELLSQLELHLRYLVMDMESPASSAPLLAAEVRSRYEALLSAPVSEADGQSSGRMLLMGFNGLFAAVELRARELADHLAIPIPPAWRKIDHINESMHMSAALQSAAVRAVLEDVFLVRRLQAVAEVFAMCAQMACAFKGTGPPTLFDDTALCKPVRRFTAEYVSRCVLGVQSKALASVLCLLLRRANLDLHAEVEQKEIVKWGAGANPALSGVAAALAGAGAAAGARAASLGAAAAALAAHAQHAAALRGPRAPRTAAHLAAALAHWEKVDNVSALLREMISSLSAESAALRARLRGAGESLRGGAERAQAPAAARAALLHDVRAPLALLAAAHDGNNPASDFLSREKTVSEHIAALGALGTGREAELGAGREAGPGLGAGREAGLGAGREAGPGLGAGREAGLGAGREAEAGVSAGRRAAAVLLECLGAHHDALLQSVHCDIHTYCYFQRGERNAVGAGVWKRVRLKLEGRDDTLGRDTLGARDTQGGRDTTAGRDTSGRDTPGPRRLALHEHVDAVIRDAVSWGNLCHMYEGWMAWV</sequence>
<dbReference type="EMBL" id="LR824549">
    <property type="protein sequence ID" value="CAH1638473.1"/>
    <property type="molecule type" value="Genomic_DNA"/>
</dbReference>
<organism evidence="3 4">
    <name type="scientific">Spodoptera littoralis</name>
    <name type="common">Egyptian cotton leafworm</name>
    <dbReference type="NCBI Taxonomy" id="7109"/>
    <lineage>
        <taxon>Eukaryota</taxon>
        <taxon>Metazoa</taxon>
        <taxon>Ecdysozoa</taxon>
        <taxon>Arthropoda</taxon>
        <taxon>Hexapoda</taxon>
        <taxon>Insecta</taxon>
        <taxon>Pterygota</taxon>
        <taxon>Neoptera</taxon>
        <taxon>Endopterygota</taxon>
        <taxon>Lepidoptera</taxon>
        <taxon>Glossata</taxon>
        <taxon>Ditrysia</taxon>
        <taxon>Noctuoidea</taxon>
        <taxon>Noctuidae</taxon>
        <taxon>Amphipyrinae</taxon>
        <taxon>Spodoptera</taxon>
    </lineage>
</organism>
<dbReference type="GO" id="GO:0004674">
    <property type="term" value="F:protein serine/threonine kinase activity"/>
    <property type="evidence" value="ECO:0007669"/>
    <property type="project" value="TreeGrafter"/>
</dbReference>
<feature type="domain" description="FATC" evidence="2">
    <location>
        <begin position="1035"/>
        <end position="1067"/>
    </location>
</feature>
<dbReference type="PANTHER" id="PTHR11139">
    <property type="entry name" value="ATAXIA TELANGIECTASIA MUTATED ATM -RELATED"/>
    <property type="match status" value="1"/>
</dbReference>
<dbReference type="Pfam" id="PF02260">
    <property type="entry name" value="FATC"/>
    <property type="match status" value="1"/>
</dbReference>
<dbReference type="GO" id="GO:0031929">
    <property type="term" value="P:TOR signaling"/>
    <property type="evidence" value="ECO:0007669"/>
    <property type="project" value="TreeGrafter"/>
</dbReference>
<dbReference type="GO" id="GO:0016242">
    <property type="term" value="P:negative regulation of macroautophagy"/>
    <property type="evidence" value="ECO:0007669"/>
    <property type="project" value="TreeGrafter"/>
</dbReference>
<feature type="compositionally biased region" description="Gly residues" evidence="1">
    <location>
        <begin position="900"/>
        <end position="921"/>
    </location>
</feature>
<dbReference type="GO" id="GO:0005634">
    <property type="term" value="C:nucleus"/>
    <property type="evidence" value="ECO:0007669"/>
    <property type="project" value="TreeGrafter"/>
</dbReference>
<gene>
    <name evidence="3" type="ORF">SPLIT_LOCUS3831</name>
</gene>
<dbReference type="PANTHER" id="PTHR11139:SF119">
    <property type="entry name" value="SERINE_THREONINE-PROTEIN KINASE SMG1"/>
    <property type="match status" value="1"/>
</dbReference>
<name>A0A9P0I304_SPOLI</name>
<dbReference type="PROSITE" id="PS51190">
    <property type="entry name" value="FATC"/>
    <property type="match status" value="1"/>
</dbReference>
<reference evidence="3" key="1">
    <citation type="submission" date="2022-02" db="EMBL/GenBank/DDBJ databases">
        <authorList>
            <person name="King R."/>
        </authorList>
    </citation>
    <scope>NUCLEOTIDE SEQUENCE</scope>
</reference>
<evidence type="ECO:0000256" key="1">
    <source>
        <dbReference type="SAM" id="MobiDB-lite"/>
    </source>
</evidence>
<dbReference type="GO" id="GO:0031931">
    <property type="term" value="C:TORC1 complex"/>
    <property type="evidence" value="ECO:0007669"/>
    <property type="project" value="TreeGrafter"/>
</dbReference>
<dbReference type="InterPro" id="IPR050517">
    <property type="entry name" value="DDR_Repair_Kinase"/>
</dbReference>
<evidence type="ECO:0000259" key="2">
    <source>
        <dbReference type="PROSITE" id="PS51190"/>
    </source>
</evidence>
<dbReference type="GO" id="GO:0031932">
    <property type="term" value="C:TORC2 complex"/>
    <property type="evidence" value="ECO:0007669"/>
    <property type="project" value="TreeGrafter"/>
</dbReference>
<evidence type="ECO:0000313" key="3">
    <source>
        <dbReference type="EMBL" id="CAH1638473.1"/>
    </source>
</evidence>